<protein>
    <submittedName>
        <fullName evidence="1">Uncharacterized protein</fullName>
    </submittedName>
</protein>
<sequence>MRASAAGTCGAGLLEGKRVSRVSTTNWSPTFCNTPEFAQASRSLYLAIG</sequence>
<comment type="caution">
    <text evidence="1">The sequence shown here is derived from an EMBL/GenBank/DDBJ whole genome shotgun (WGS) entry which is preliminary data.</text>
</comment>
<dbReference type="EMBL" id="JACHEM010000023">
    <property type="protein sequence ID" value="MBB6439492.1"/>
    <property type="molecule type" value="Genomic_DNA"/>
</dbReference>
<evidence type="ECO:0000313" key="2">
    <source>
        <dbReference type="Proteomes" id="UP000540423"/>
    </source>
</evidence>
<reference evidence="1 2" key="1">
    <citation type="submission" date="2020-08" db="EMBL/GenBank/DDBJ databases">
        <title>Genomic Encyclopedia of Type Strains, Phase IV (KMG-IV): sequencing the most valuable type-strain genomes for metagenomic binning, comparative biology and taxonomic classification.</title>
        <authorList>
            <person name="Goeker M."/>
        </authorList>
    </citation>
    <scope>NUCLEOTIDE SEQUENCE [LARGE SCALE GENOMIC DNA]</scope>
    <source>
        <strain evidence="1 2">DSM 40141</strain>
    </source>
</reference>
<evidence type="ECO:0000313" key="1">
    <source>
        <dbReference type="EMBL" id="MBB6439492.1"/>
    </source>
</evidence>
<dbReference type="RefSeq" id="WP_185036043.1">
    <property type="nucleotide sequence ID" value="NZ_JACHEM010000023.1"/>
</dbReference>
<accession>A0A7X0HNA1</accession>
<name>A0A7X0HNA1_9ACTN</name>
<dbReference type="Proteomes" id="UP000540423">
    <property type="component" value="Unassembled WGS sequence"/>
</dbReference>
<dbReference type="AlphaFoldDB" id="A0A7X0HNA1"/>
<gene>
    <name evidence="1" type="ORF">HNQ79_006004</name>
</gene>
<proteinExistence type="predicted"/>
<keyword evidence="2" id="KW-1185">Reference proteome</keyword>
<organism evidence="1 2">
    <name type="scientific">Streptomyces candidus</name>
    <dbReference type="NCBI Taxonomy" id="67283"/>
    <lineage>
        <taxon>Bacteria</taxon>
        <taxon>Bacillati</taxon>
        <taxon>Actinomycetota</taxon>
        <taxon>Actinomycetes</taxon>
        <taxon>Kitasatosporales</taxon>
        <taxon>Streptomycetaceae</taxon>
        <taxon>Streptomyces</taxon>
    </lineage>
</organism>